<dbReference type="RefSeq" id="WP_341468006.1">
    <property type="nucleotide sequence ID" value="NZ_CP128399.1"/>
</dbReference>
<organism evidence="1 2">
    <name type="scientific">Candidatus Chlorohelix allophototropha</name>
    <dbReference type="NCBI Taxonomy" id="3003348"/>
    <lineage>
        <taxon>Bacteria</taxon>
        <taxon>Bacillati</taxon>
        <taxon>Chloroflexota</taxon>
        <taxon>Chloroflexia</taxon>
        <taxon>Candidatus Chloroheliales</taxon>
        <taxon>Candidatus Chloroheliaceae</taxon>
        <taxon>Candidatus Chlorohelix</taxon>
    </lineage>
</organism>
<gene>
    <name evidence="1" type="ORF">OZ401_001914</name>
</gene>
<proteinExistence type="predicted"/>
<dbReference type="EMBL" id="CP128399">
    <property type="protein sequence ID" value="WJW66125.1"/>
    <property type="molecule type" value="Genomic_DNA"/>
</dbReference>
<evidence type="ECO:0000313" key="1">
    <source>
        <dbReference type="EMBL" id="WJW66125.1"/>
    </source>
</evidence>
<keyword evidence="2" id="KW-1185">Reference proteome</keyword>
<evidence type="ECO:0000313" key="2">
    <source>
        <dbReference type="Proteomes" id="UP001431572"/>
    </source>
</evidence>
<protein>
    <submittedName>
        <fullName evidence="1">Uncharacterized protein</fullName>
    </submittedName>
</protein>
<dbReference type="Proteomes" id="UP001431572">
    <property type="component" value="Chromosome 1"/>
</dbReference>
<name>A0ABY9AYY9_9CHLR</name>
<reference evidence="1" key="1">
    <citation type="journal article" date="2024" name="Nature">
        <title>Anoxygenic phototroph of the Chloroflexota uses a type I reaction centre.</title>
        <authorList>
            <person name="Tsuji J.M."/>
            <person name="Shaw N.A."/>
            <person name="Nagashima S."/>
            <person name="Venkiteswaran J.J."/>
            <person name="Schiff S.L."/>
            <person name="Watanabe T."/>
            <person name="Fukui M."/>
            <person name="Hanada S."/>
            <person name="Tank M."/>
            <person name="Neufeld J.D."/>
        </authorList>
    </citation>
    <scope>NUCLEOTIDE SEQUENCE</scope>
    <source>
        <strain evidence="1">L227-S17</strain>
    </source>
</reference>
<accession>A0ABY9AYY9</accession>
<sequence>MDFNKFLDGIKLSATKKIEPKSMCAALEKVTDKRGEKWFIANLCGNLLCLLLRSDSQARFIEVIVFVPHCLMLL</sequence>